<evidence type="ECO:0000313" key="2">
    <source>
        <dbReference type="EMBL" id="ARS37335.1"/>
    </source>
</evidence>
<dbReference type="PANTHER" id="PTHR40590:SF1">
    <property type="entry name" value="CYTOPLASMIC PROTEIN"/>
    <property type="match status" value="1"/>
</dbReference>
<evidence type="ECO:0000313" key="3">
    <source>
        <dbReference type="Proteomes" id="UP000266292"/>
    </source>
</evidence>
<sequence>MKRTQNLLLTLLLVLAHALPALAGGNKVENALLWQISGNGLQKPSYLYGTIHAVCPERMVLPEALQEKMRQTEQLTLELDMDDPHMMAQMMQFAVLPEGQSLRAMFSEEEYNLLLDYFSVKMGVNLLYMDNMKPFILQTMLLANLTDCTPASYEQKLMELAHAQQKEVLGIETIKEQMDVVDMLPNDLYADMLVRTVRDIPRSKAAYHKMVDLYLAQDLKGLEELMKQDYTEEDYRKFKEVFLVRRNEKWIPVLEQMAKDKPTFFAVGAGHLTGENGVVALLRRQGYKVTPVNR</sequence>
<dbReference type="InterPro" id="IPR047111">
    <property type="entry name" value="YbaP-like"/>
</dbReference>
<name>A0A1X9YWQ0_9BACT</name>
<keyword evidence="3" id="KW-1185">Reference proteome</keyword>
<dbReference type="CDD" id="cd14789">
    <property type="entry name" value="Tiki"/>
    <property type="match status" value="1"/>
</dbReference>
<reference evidence="3" key="1">
    <citation type="submission" date="2017-05" db="EMBL/GenBank/DDBJ databases">
        <authorList>
            <person name="Ray J."/>
            <person name="Price M."/>
            <person name="Deutschbauer A."/>
        </authorList>
    </citation>
    <scope>NUCLEOTIDE SEQUENCE [LARGE SCALE GENOMIC DNA]</scope>
    <source>
        <strain evidence="3">DSM 19842</strain>
    </source>
</reference>
<dbReference type="STRING" id="709015.GCA_000472485_03830"/>
<dbReference type="EMBL" id="CP021235">
    <property type="protein sequence ID" value="ARS37335.1"/>
    <property type="molecule type" value="Genomic_DNA"/>
</dbReference>
<dbReference type="KEGG" id="pact:CA264_18980"/>
<organism evidence="2 3">
    <name type="scientific">Pontibacter actiniarum</name>
    <dbReference type="NCBI Taxonomy" id="323450"/>
    <lineage>
        <taxon>Bacteria</taxon>
        <taxon>Pseudomonadati</taxon>
        <taxon>Bacteroidota</taxon>
        <taxon>Cytophagia</taxon>
        <taxon>Cytophagales</taxon>
        <taxon>Hymenobacteraceae</taxon>
        <taxon>Pontibacter</taxon>
    </lineage>
</organism>
<dbReference type="Proteomes" id="UP000266292">
    <property type="component" value="Chromosome"/>
</dbReference>
<dbReference type="AlphaFoldDB" id="A0A1X9YWQ0"/>
<feature type="signal peptide" evidence="1">
    <location>
        <begin position="1"/>
        <end position="23"/>
    </location>
</feature>
<dbReference type="InterPro" id="IPR002816">
    <property type="entry name" value="TraB/PrgY/GumN_fam"/>
</dbReference>
<proteinExistence type="predicted"/>
<feature type="chain" id="PRO_5010985503" evidence="1">
    <location>
        <begin position="24"/>
        <end position="294"/>
    </location>
</feature>
<evidence type="ECO:0000256" key="1">
    <source>
        <dbReference type="SAM" id="SignalP"/>
    </source>
</evidence>
<dbReference type="PANTHER" id="PTHR40590">
    <property type="entry name" value="CYTOPLASMIC PROTEIN-RELATED"/>
    <property type="match status" value="1"/>
</dbReference>
<dbReference type="Pfam" id="PF01963">
    <property type="entry name" value="TraB_PrgY_gumN"/>
    <property type="match status" value="1"/>
</dbReference>
<dbReference type="RefSeq" id="WP_025608984.1">
    <property type="nucleotide sequence ID" value="NZ_CP021235.1"/>
</dbReference>
<protein>
    <submittedName>
        <fullName evidence="2">TraB/GumN family protein</fullName>
    </submittedName>
</protein>
<accession>A0A1X9YWQ0</accession>
<gene>
    <name evidence="2" type="ORF">CA264_18980</name>
</gene>
<keyword evidence="1" id="KW-0732">Signal</keyword>
<dbReference type="OrthoDB" id="9798714at2"/>